<dbReference type="SUPFAM" id="SSF81606">
    <property type="entry name" value="PP2C-like"/>
    <property type="match status" value="1"/>
</dbReference>
<proteinExistence type="predicted"/>
<name>W5T6R7_9NOCA</name>
<dbReference type="HOGENOM" id="CLU_067299_0_0_11"/>
<dbReference type="eggNOG" id="COG0631">
    <property type="taxonomic scope" value="Bacteria"/>
</dbReference>
<dbReference type="AlphaFoldDB" id="W5T6R7"/>
<gene>
    <name evidence="1" type="ORF">NONO_c01980</name>
</gene>
<reference evidence="1 2" key="1">
    <citation type="journal article" date="2014" name="Appl. Environ. Microbiol.">
        <title>Insights into the Microbial Degradation of Rubber and Gutta-Percha by Analysis of the Complete Genome of Nocardia nova SH22a.</title>
        <authorList>
            <person name="Luo Q."/>
            <person name="Hiessl S."/>
            <person name="Poehlein A."/>
            <person name="Daniel R."/>
            <person name="Steinbuchel A."/>
        </authorList>
    </citation>
    <scope>NUCLEOTIDE SEQUENCE [LARGE SCALE GENOMIC DNA]</scope>
    <source>
        <strain evidence="1">SH22a</strain>
    </source>
</reference>
<organism evidence="1 2">
    <name type="scientific">Nocardia nova SH22a</name>
    <dbReference type="NCBI Taxonomy" id="1415166"/>
    <lineage>
        <taxon>Bacteria</taxon>
        <taxon>Bacillati</taxon>
        <taxon>Actinomycetota</taxon>
        <taxon>Actinomycetes</taxon>
        <taxon>Mycobacteriales</taxon>
        <taxon>Nocardiaceae</taxon>
        <taxon>Nocardia</taxon>
    </lineage>
</organism>
<dbReference type="KEGG" id="nno:NONO_c01980"/>
<dbReference type="InterPro" id="IPR036457">
    <property type="entry name" value="PPM-type-like_dom_sf"/>
</dbReference>
<evidence type="ECO:0008006" key="3">
    <source>
        <dbReference type="Google" id="ProtNLM"/>
    </source>
</evidence>
<protein>
    <recommendedName>
        <fullName evidence="3">PPM-type phosphatase domain-containing protein</fullName>
    </recommendedName>
</protein>
<keyword evidence="2" id="KW-1185">Reference proteome</keyword>
<dbReference type="STRING" id="1415166.NONO_c01980"/>
<dbReference type="EMBL" id="CP006850">
    <property type="protein sequence ID" value="AHH15015.1"/>
    <property type="molecule type" value="Genomic_DNA"/>
</dbReference>
<accession>W5T6R7</accession>
<sequence length="265" mass="28622">MKFTVAQLQEDSAGDRVIAADDYVVVLDGATSFDPDMPEAGTYVDVLGSELSERLSSSAGNLRAILAEAIRGTAGKLSLVPGCAPSSTVAIARQHRGVIDTLLLGDSYLVVGSSSDSYTVVTDSRLAQLNLEESREYRLRLSAGSGYGNHHRRILRSLQRKQCSHRNRLGGYWIAEADPNAAEHAISSEYRVEDVPWMVLATDGAADCLAALDISWLQVAQSDADGISDLLGECHRWEEEDDPTGRLAPRAKKHDDKTLVVVTPG</sequence>
<dbReference type="RefSeq" id="WP_025346557.1">
    <property type="nucleotide sequence ID" value="NZ_CP006850.1"/>
</dbReference>
<evidence type="ECO:0000313" key="2">
    <source>
        <dbReference type="Proteomes" id="UP000019150"/>
    </source>
</evidence>
<evidence type="ECO:0000313" key="1">
    <source>
        <dbReference type="EMBL" id="AHH15015.1"/>
    </source>
</evidence>
<dbReference type="OrthoDB" id="3190646at2"/>
<dbReference type="Proteomes" id="UP000019150">
    <property type="component" value="Chromosome"/>
</dbReference>
<dbReference type="Gene3D" id="3.60.40.10">
    <property type="entry name" value="PPM-type phosphatase domain"/>
    <property type="match status" value="1"/>
</dbReference>